<feature type="compositionally biased region" description="Basic and acidic residues" evidence="8">
    <location>
        <begin position="992"/>
        <end position="1007"/>
    </location>
</feature>
<feature type="compositionally biased region" description="Low complexity" evidence="8">
    <location>
        <begin position="723"/>
        <end position="733"/>
    </location>
</feature>
<dbReference type="GO" id="GO:0030627">
    <property type="term" value="F:pre-mRNA 5'-splice site binding"/>
    <property type="evidence" value="ECO:0007669"/>
    <property type="project" value="TreeGrafter"/>
</dbReference>
<keyword evidence="7" id="KW-0175">Coiled coil</keyword>
<feature type="compositionally biased region" description="Basic residues" evidence="8">
    <location>
        <begin position="760"/>
        <end position="769"/>
    </location>
</feature>
<dbReference type="Proteomes" id="UP000515151">
    <property type="component" value="Chromosome 1"/>
</dbReference>
<keyword evidence="4" id="KW-0508">mRNA splicing</keyword>
<dbReference type="AlphaFoldDB" id="A0A6P8DLT6"/>
<dbReference type="InterPro" id="IPR011990">
    <property type="entry name" value="TPR-like_helical_dom_sf"/>
</dbReference>
<evidence type="ECO:0000256" key="5">
    <source>
        <dbReference type="ARBA" id="ARBA00023242"/>
    </source>
</evidence>
<evidence type="ECO:0000256" key="2">
    <source>
        <dbReference type="ARBA" id="ARBA00022664"/>
    </source>
</evidence>
<dbReference type="InterPro" id="IPR003107">
    <property type="entry name" value="HAT"/>
</dbReference>
<dbReference type="PANTHER" id="PTHR17204">
    <property type="entry name" value="PRE-MRNA PROCESSING PROTEIN PRP39-RELATED"/>
    <property type="match status" value="1"/>
</dbReference>
<feature type="compositionally biased region" description="Polar residues" evidence="8">
    <location>
        <begin position="643"/>
        <end position="656"/>
    </location>
</feature>
<evidence type="ECO:0000256" key="6">
    <source>
        <dbReference type="ARBA" id="ARBA00038019"/>
    </source>
</evidence>
<feature type="compositionally biased region" description="Polar residues" evidence="8">
    <location>
        <begin position="1"/>
        <end position="22"/>
    </location>
</feature>
<protein>
    <submittedName>
        <fullName evidence="10">Pre-mRNA-processing factor 39 isoform X1</fullName>
    </submittedName>
</protein>
<feature type="region of interest" description="Disordered" evidence="8">
    <location>
        <begin position="707"/>
        <end position="803"/>
    </location>
</feature>
<gene>
    <name evidence="10" type="primary">LOC116208073</name>
</gene>
<dbReference type="GeneID" id="116208073"/>
<dbReference type="Pfam" id="PF23240">
    <property type="entry name" value="HAT_PRP39_N"/>
    <property type="match status" value="1"/>
</dbReference>
<dbReference type="SMART" id="SM00386">
    <property type="entry name" value="HAT"/>
    <property type="match status" value="5"/>
</dbReference>
<evidence type="ECO:0000313" key="10">
    <source>
        <dbReference type="RefSeq" id="XP_031397155.1"/>
    </source>
</evidence>
<dbReference type="Gene3D" id="1.25.40.10">
    <property type="entry name" value="Tetratricopeptide repeat domain"/>
    <property type="match status" value="2"/>
</dbReference>
<dbReference type="OrthoDB" id="10265668at2759"/>
<keyword evidence="9" id="KW-1185">Reference proteome</keyword>
<dbReference type="GO" id="GO:0000395">
    <property type="term" value="P:mRNA 5'-splice site recognition"/>
    <property type="evidence" value="ECO:0007669"/>
    <property type="project" value="TreeGrafter"/>
</dbReference>
<dbReference type="InterPro" id="IPR059164">
    <property type="entry name" value="HAT_PRP39_C"/>
</dbReference>
<evidence type="ECO:0000256" key="8">
    <source>
        <dbReference type="SAM" id="MobiDB-lite"/>
    </source>
</evidence>
<evidence type="ECO:0000313" key="9">
    <source>
        <dbReference type="Proteomes" id="UP000515151"/>
    </source>
</evidence>
<feature type="region of interest" description="Disordered" evidence="8">
    <location>
        <begin position="601"/>
        <end position="695"/>
    </location>
</feature>
<comment type="subcellular location">
    <subcellularLocation>
        <location evidence="1">Nucleus</location>
    </subcellularLocation>
</comment>
<feature type="compositionally biased region" description="Basic and acidic residues" evidence="8">
    <location>
        <begin position="734"/>
        <end position="755"/>
    </location>
</feature>
<dbReference type="GO" id="GO:0005685">
    <property type="term" value="C:U1 snRNP"/>
    <property type="evidence" value="ECO:0007669"/>
    <property type="project" value="TreeGrafter"/>
</dbReference>
<keyword evidence="2" id="KW-0507">mRNA processing</keyword>
<feature type="coiled-coil region" evidence="7">
    <location>
        <begin position="875"/>
        <end position="921"/>
    </location>
</feature>
<feature type="region of interest" description="Disordered" evidence="8">
    <location>
        <begin position="978"/>
        <end position="1015"/>
    </location>
</feature>
<feature type="compositionally biased region" description="Polar residues" evidence="8">
    <location>
        <begin position="778"/>
        <end position="803"/>
    </location>
</feature>
<feature type="compositionally biased region" description="Low complexity" evidence="8">
    <location>
        <begin position="616"/>
        <end position="626"/>
    </location>
</feature>
<keyword evidence="5" id="KW-0539">Nucleus</keyword>
<dbReference type="FunFam" id="1.25.40.10:FF:000159">
    <property type="entry name" value="Tetratricopeptide repeat (TPR)-like superfamily protein"/>
    <property type="match status" value="1"/>
</dbReference>
<keyword evidence="3" id="KW-0677">Repeat</keyword>
<evidence type="ECO:0000256" key="4">
    <source>
        <dbReference type="ARBA" id="ARBA00023187"/>
    </source>
</evidence>
<organism evidence="9 10">
    <name type="scientific">Punica granatum</name>
    <name type="common">Pomegranate</name>
    <dbReference type="NCBI Taxonomy" id="22663"/>
    <lineage>
        <taxon>Eukaryota</taxon>
        <taxon>Viridiplantae</taxon>
        <taxon>Streptophyta</taxon>
        <taxon>Embryophyta</taxon>
        <taxon>Tracheophyta</taxon>
        <taxon>Spermatophyta</taxon>
        <taxon>Magnoliopsida</taxon>
        <taxon>eudicotyledons</taxon>
        <taxon>Gunneridae</taxon>
        <taxon>Pentapetalae</taxon>
        <taxon>rosids</taxon>
        <taxon>malvids</taxon>
        <taxon>Myrtales</taxon>
        <taxon>Lythraceae</taxon>
        <taxon>Punica</taxon>
    </lineage>
</organism>
<feature type="region of interest" description="Disordered" evidence="8">
    <location>
        <begin position="1"/>
        <end position="23"/>
    </location>
</feature>
<dbReference type="RefSeq" id="XP_031397155.1">
    <property type="nucleotide sequence ID" value="XM_031541295.1"/>
</dbReference>
<feature type="compositionally biased region" description="Low complexity" evidence="8">
    <location>
        <begin position="978"/>
        <end position="991"/>
    </location>
</feature>
<comment type="similarity">
    <text evidence="6">Belongs to the PRP39 family.</text>
</comment>
<dbReference type="Pfam" id="PF23241">
    <property type="entry name" value="HAT_PRP39_C"/>
    <property type="match status" value="1"/>
</dbReference>
<evidence type="ECO:0000256" key="1">
    <source>
        <dbReference type="ARBA" id="ARBA00004123"/>
    </source>
</evidence>
<accession>A0A6P8DLT6</accession>
<dbReference type="GO" id="GO:0000243">
    <property type="term" value="C:commitment complex"/>
    <property type="evidence" value="ECO:0007669"/>
    <property type="project" value="TreeGrafter"/>
</dbReference>
<sequence>MEVEPQQTSHPVAESHSQSTENGFDDNRLREVIASGSLGFDDWTSLISHIEDVSPDIERLCLVYDSFLTKFPLCHVYWRKYTDHKMRLCGTDKVVEVFERGVLAVTYSVGLWVNYCQFASSVFEDPDDVRRLFKRAISFVGKDYSCHSLWDLHIEFEFSQQHWSSLAHIFIQTLRFPTKRLHHYYESFQKLVTIWEEEMETQKISAVGPKPEADLDNVAQASYGDEEICDVISKLLHSSDGHTMSRELQKYKAIGERLYKNSCLLDEKIVCFESNIHRSYFHVKPLDTSQLENWHKYLDFVEAQKDFDWVVKLYERCLIPAANYCEFWMRYVAYMESKGGREIANFALDRATEIFLKDIPIIHVYNSRFKEASGDIMGARAAMLRHKTESDENFVDNAIIKASMEKRLGNLTAASNIYCEAIDRAISKEELNLLPTLYVHYSQHLSVTTNSAVAARDILINGIKHMPSCKFLYEELIKFATTHGGQEHIDVVGSIVAAALSTIPGESQVLDSTDQKDISNLYLKFVDHCGTIYDIRKAWSRHVKIFPCLLRVPYESPPTGIKSWKSLLEGKHKTYADKPSESISIQPEETSLPEHAAFRPKLGSVGNASSERRHQASNMSSEQSMENEAESVQVPQKCMEGDNTGSNHDCLVNQSHLPVALKTPFLDPPKGGPSRSVSDGSHEGEDPEEISVSNRVVSSENIAEIHASDQAEGQRTVSPPPYSSSQQNQNHSSFESRSRWHRMNHSDRSRQDSRFGFRGQLRRRPHHHQQLYPPQPESPLTETGHTSFPPQNQQIHLGNNNGNQLQAWPTLNYNFAPGYRGQVFAQNVTYPQVQFPNYPALQGSEQSGAELESNQAHYNQMWQYYYYYQQQQLFIQQQMQQLELTQAQLQQQQQSPEYQHVLQQLNQLQHQQQQLYQLQQQLYQQLQTQQQLVPQQQSHQGMQVSQQDQLFYMPLQQQLSQQQESFLQQQFSQSDQLQVQQNQESNLQLQRQRVEEEGLKEEEEAKKVHQPQSTP</sequence>
<reference evidence="10" key="2">
    <citation type="submission" date="2025-08" db="UniProtKB">
        <authorList>
            <consortium name="RefSeq"/>
        </authorList>
    </citation>
    <scope>IDENTIFICATION</scope>
    <source>
        <tissue evidence="10">Leaf</tissue>
    </source>
</reference>
<reference evidence="9" key="1">
    <citation type="journal article" date="2020" name="Plant Biotechnol. J.">
        <title>The pomegranate (Punica granatum L.) draft genome dissects genetic divergence between soft- and hard-seeded cultivars.</title>
        <authorList>
            <person name="Luo X."/>
            <person name="Li H."/>
            <person name="Wu Z."/>
            <person name="Yao W."/>
            <person name="Zhao P."/>
            <person name="Cao D."/>
            <person name="Yu H."/>
            <person name="Li K."/>
            <person name="Poudel K."/>
            <person name="Zhao D."/>
            <person name="Zhang F."/>
            <person name="Xia X."/>
            <person name="Chen L."/>
            <person name="Wang Q."/>
            <person name="Jing D."/>
            <person name="Cao S."/>
        </authorList>
    </citation>
    <scope>NUCLEOTIDE SEQUENCE [LARGE SCALE GENOMIC DNA]</scope>
    <source>
        <strain evidence="9">cv. Tunisia</strain>
    </source>
</reference>
<proteinExistence type="inferred from homology"/>
<dbReference type="PANTHER" id="PTHR17204:SF26">
    <property type="entry name" value="PRE-MRNA-PROCESSING FACTOR 39-2"/>
    <property type="match status" value="1"/>
</dbReference>
<dbReference type="SUPFAM" id="SSF48452">
    <property type="entry name" value="TPR-like"/>
    <property type="match status" value="1"/>
</dbReference>
<name>A0A6P8DLT6_PUNGR</name>
<dbReference type="GO" id="GO:0071004">
    <property type="term" value="C:U2-type prespliceosome"/>
    <property type="evidence" value="ECO:0007669"/>
    <property type="project" value="TreeGrafter"/>
</dbReference>
<dbReference type="FunFam" id="1.25.40.10:FF:000064">
    <property type="entry name" value="Putative pre-mrna-processing factor 39"/>
    <property type="match status" value="1"/>
</dbReference>
<evidence type="ECO:0000256" key="7">
    <source>
        <dbReference type="SAM" id="Coils"/>
    </source>
</evidence>
<evidence type="ECO:0000256" key="3">
    <source>
        <dbReference type="ARBA" id="ARBA00022737"/>
    </source>
</evidence>